<dbReference type="SUPFAM" id="SSF48726">
    <property type="entry name" value="Immunoglobulin"/>
    <property type="match status" value="1"/>
</dbReference>
<name>A0AAV9R2Q3_9TELE</name>
<evidence type="ECO:0000313" key="4">
    <source>
        <dbReference type="Proteomes" id="UP001311232"/>
    </source>
</evidence>
<sequence length="273" mass="30687">MWLQAWPALRDLAVVQCLVQFGALRLIGASGIWLQSTSSAITFKADIVFQCVSHCLMVTMLSIKQAALFFIQLLNTSSVFAKISIVYHWDVSVSRGGLIQLPCNISNNDTTMIQWTKDRYFSHSYSSNRSSSNFSSNSLRIDPKIPSTFHISNAQHDDAGLYTCITTESKGFNNITWNLTVFENQKEISLLLYITLTLPPAFGLILCCTALAVCLCRKCGNIKENQKPVQNQSLPQSEGQSVPTQMQIGTGQWRNKRQRKEYIERLNSVYGEL</sequence>
<keyword evidence="1" id="KW-1133">Transmembrane helix</keyword>
<dbReference type="PROSITE" id="PS50835">
    <property type="entry name" value="IG_LIKE"/>
    <property type="match status" value="1"/>
</dbReference>
<comment type="caution">
    <text evidence="3">The sequence shown here is derived from an EMBL/GenBank/DDBJ whole genome shotgun (WGS) entry which is preliminary data.</text>
</comment>
<reference evidence="3 4" key="1">
    <citation type="submission" date="2021-06" db="EMBL/GenBank/DDBJ databases">
        <authorList>
            <person name="Palmer J.M."/>
        </authorList>
    </citation>
    <scope>NUCLEOTIDE SEQUENCE [LARGE SCALE GENOMIC DNA]</scope>
    <source>
        <strain evidence="3 4">MEX-2019</strain>
        <tissue evidence="3">Muscle</tissue>
    </source>
</reference>
<feature type="transmembrane region" description="Helical" evidence="1">
    <location>
        <begin position="190"/>
        <end position="213"/>
    </location>
</feature>
<protein>
    <recommendedName>
        <fullName evidence="2">Ig-like domain-containing protein</fullName>
    </recommendedName>
</protein>
<keyword evidence="1" id="KW-0812">Transmembrane</keyword>
<dbReference type="Gene3D" id="2.60.40.10">
    <property type="entry name" value="Immunoglobulins"/>
    <property type="match status" value="1"/>
</dbReference>
<dbReference type="AlphaFoldDB" id="A0AAV9R2Q3"/>
<dbReference type="EMBL" id="JAHHUM010002601">
    <property type="protein sequence ID" value="KAK5602812.1"/>
    <property type="molecule type" value="Genomic_DNA"/>
</dbReference>
<dbReference type="InterPro" id="IPR003598">
    <property type="entry name" value="Ig_sub2"/>
</dbReference>
<dbReference type="SMART" id="SM00409">
    <property type="entry name" value="IG"/>
    <property type="match status" value="1"/>
</dbReference>
<gene>
    <name evidence="3" type="ORF">CRENBAI_025084</name>
</gene>
<dbReference type="InterPro" id="IPR003599">
    <property type="entry name" value="Ig_sub"/>
</dbReference>
<keyword evidence="4" id="KW-1185">Reference proteome</keyword>
<dbReference type="InterPro" id="IPR007110">
    <property type="entry name" value="Ig-like_dom"/>
</dbReference>
<feature type="domain" description="Ig-like" evidence="2">
    <location>
        <begin position="81"/>
        <end position="180"/>
    </location>
</feature>
<dbReference type="InterPro" id="IPR013783">
    <property type="entry name" value="Ig-like_fold"/>
</dbReference>
<accession>A0AAV9R2Q3</accession>
<proteinExistence type="predicted"/>
<evidence type="ECO:0000313" key="3">
    <source>
        <dbReference type="EMBL" id="KAK5602812.1"/>
    </source>
</evidence>
<dbReference type="CDD" id="cd00096">
    <property type="entry name" value="Ig"/>
    <property type="match status" value="1"/>
</dbReference>
<evidence type="ECO:0000256" key="1">
    <source>
        <dbReference type="SAM" id="Phobius"/>
    </source>
</evidence>
<evidence type="ECO:0000259" key="2">
    <source>
        <dbReference type="PROSITE" id="PS50835"/>
    </source>
</evidence>
<organism evidence="3 4">
    <name type="scientific">Crenichthys baileyi</name>
    <name type="common">White River springfish</name>
    <dbReference type="NCBI Taxonomy" id="28760"/>
    <lineage>
        <taxon>Eukaryota</taxon>
        <taxon>Metazoa</taxon>
        <taxon>Chordata</taxon>
        <taxon>Craniata</taxon>
        <taxon>Vertebrata</taxon>
        <taxon>Euteleostomi</taxon>
        <taxon>Actinopterygii</taxon>
        <taxon>Neopterygii</taxon>
        <taxon>Teleostei</taxon>
        <taxon>Neoteleostei</taxon>
        <taxon>Acanthomorphata</taxon>
        <taxon>Ovalentaria</taxon>
        <taxon>Atherinomorphae</taxon>
        <taxon>Cyprinodontiformes</taxon>
        <taxon>Goodeidae</taxon>
        <taxon>Crenichthys</taxon>
    </lineage>
</organism>
<dbReference type="SMART" id="SM00408">
    <property type="entry name" value="IGc2"/>
    <property type="match status" value="1"/>
</dbReference>
<dbReference type="InterPro" id="IPR036179">
    <property type="entry name" value="Ig-like_dom_sf"/>
</dbReference>
<dbReference type="Proteomes" id="UP001311232">
    <property type="component" value="Unassembled WGS sequence"/>
</dbReference>
<dbReference type="Pfam" id="PF13927">
    <property type="entry name" value="Ig_3"/>
    <property type="match status" value="1"/>
</dbReference>
<keyword evidence="1" id="KW-0472">Membrane</keyword>